<organism evidence="1 2">
    <name type="scientific">Paraburkholderia phenazinium</name>
    <dbReference type="NCBI Taxonomy" id="60549"/>
    <lineage>
        <taxon>Bacteria</taxon>
        <taxon>Pseudomonadati</taxon>
        <taxon>Pseudomonadota</taxon>
        <taxon>Betaproteobacteria</taxon>
        <taxon>Burkholderiales</taxon>
        <taxon>Burkholderiaceae</taxon>
        <taxon>Paraburkholderia</taxon>
    </lineage>
</organism>
<evidence type="ECO:0000313" key="1">
    <source>
        <dbReference type="EMBL" id="SIO11758.1"/>
    </source>
</evidence>
<gene>
    <name evidence="1" type="ORF">SAMN05444165_1006</name>
</gene>
<protein>
    <recommendedName>
        <fullName evidence="3">DUF2817 domain-containing protein</fullName>
    </recommendedName>
</protein>
<dbReference type="Gene3D" id="3.40.630.10">
    <property type="entry name" value="Zn peptidases"/>
    <property type="match status" value="1"/>
</dbReference>
<evidence type="ECO:0008006" key="3">
    <source>
        <dbReference type="Google" id="ProtNLM"/>
    </source>
</evidence>
<dbReference type="EMBL" id="FSRU01000001">
    <property type="protein sequence ID" value="SIO11758.1"/>
    <property type="molecule type" value="Genomic_DNA"/>
</dbReference>
<name>A0A1N6GW57_9BURK</name>
<dbReference type="Proteomes" id="UP000185151">
    <property type="component" value="Unassembled WGS sequence"/>
</dbReference>
<dbReference type="SUPFAM" id="SSF53187">
    <property type="entry name" value="Zn-dependent exopeptidases"/>
    <property type="match status" value="1"/>
</dbReference>
<sequence>MSATIFDTPSFANQRERFLEAAASVKATHVVYPHPLQGPRGEALSTDVAIVGSAGAQKRLVLLSGTHGVEGYYGSDSQIALLDNLRDHALPEDTCVVLVHLVNPWGTAWLRRVNEDNADVNRNYIDFTHAPPANSAYETLHEIYLCRDLDGPARRRADEQLAMHMRHLGEARVRNIIEAGQYRHPDGVFFGGTQQTWTNRTVRQIMQAHVSGARTAIAFDLHTGAGAYGHPMLMAIAERKVSAHDAAQSLYGPWLYRILTAADASSDSGVAATATGYTSQALIDQLPEVDLMPLVIECGTYDGARGHTLLRDDHWLHLHGDPFDATGRRIKAALLEHYYPADADWRALIALRTRQIWQRALDALTKR</sequence>
<accession>A0A1N6GW57</accession>
<evidence type="ECO:0000313" key="2">
    <source>
        <dbReference type="Proteomes" id="UP000185151"/>
    </source>
</evidence>
<dbReference type="OrthoDB" id="4014363at2"/>
<dbReference type="Pfam" id="PF10994">
    <property type="entry name" value="DUF2817"/>
    <property type="match status" value="1"/>
</dbReference>
<keyword evidence="2" id="KW-1185">Reference proteome</keyword>
<dbReference type="AlphaFoldDB" id="A0A1N6GW57"/>
<reference evidence="1 2" key="1">
    <citation type="submission" date="2016-11" db="EMBL/GenBank/DDBJ databases">
        <authorList>
            <person name="Jaros S."/>
            <person name="Januszkiewicz K."/>
            <person name="Wedrychowicz H."/>
        </authorList>
    </citation>
    <scope>NUCLEOTIDE SEQUENCE [LARGE SCALE GENOMIC DNA]</scope>
    <source>
        <strain evidence="1 2">GAS95</strain>
    </source>
</reference>
<proteinExistence type="predicted"/>
<dbReference type="CDD" id="cd06233">
    <property type="entry name" value="M14-like"/>
    <property type="match status" value="1"/>
</dbReference>
<dbReference type="InterPro" id="IPR021259">
    <property type="entry name" value="DUF2817"/>
</dbReference>
<dbReference type="RefSeq" id="WP_074294499.1">
    <property type="nucleotide sequence ID" value="NZ_FSRU01000001.1"/>
</dbReference>